<dbReference type="PANTHER" id="PTHR43158:SF2">
    <property type="entry name" value="SKFA PEPTIDE EXPORT ATP-BINDING PROTEIN SKFE"/>
    <property type="match status" value="1"/>
</dbReference>
<evidence type="ECO:0000256" key="2">
    <source>
        <dbReference type="ARBA" id="ARBA00022840"/>
    </source>
</evidence>
<dbReference type="SUPFAM" id="SSF52540">
    <property type="entry name" value="P-loop containing nucleoside triphosphate hydrolases"/>
    <property type="match status" value="1"/>
</dbReference>
<keyword evidence="1" id="KW-0547">Nucleotide-binding</keyword>
<dbReference type="Gene3D" id="3.40.50.300">
    <property type="entry name" value="P-loop containing nucleotide triphosphate hydrolases"/>
    <property type="match status" value="1"/>
</dbReference>
<dbReference type="Proteomes" id="UP001322664">
    <property type="component" value="Chromosome"/>
</dbReference>
<organism evidence="3 4">
    <name type="scientific">Lysinibacillus louembei</name>
    <dbReference type="NCBI Taxonomy" id="1470088"/>
    <lineage>
        <taxon>Bacteria</taxon>
        <taxon>Bacillati</taxon>
        <taxon>Bacillota</taxon>
        <taxon>Bacilli</taxon>
        <taxon>Bacillales</taxon>
        <taxon>Bacillaceae</taxon>
        <taxon>Lysinibacillus</taxon>
    </lineage>
</organism>
<evidence type="ECO:0008006" key="5">
    <source>
        <dbReference type="Google" id="ProtNLM"/>
    </source>
</evidence>
<accession>A0ABZ0RTY2</accession>
<protein>
    <recommendedName>
        <fullName evidence="5">ATP-binding cassette domain-containing protein</fullName>
    </recommendedName>
</protein>
<reference evidence="3 4" key="1">
    <citation type="submission" date="2023-09" db="EMBL/GenBank/DDBJ databases">
        <authorList>
            <person name="Page C.A."/>
            <person name="Perez-Diaz I.M."/>
        </authorList>
    </citation>
    <scope>NUCLEOTIDE SEQUENCE [LARGE SCALE GENOMIC DNA]</scope>
    <source>
        <strain evidence="3 4">Ll15</strain>
    </source>
</reference>
<gene>
    <name evidence="3" type="ORF">R6U77_17520</name>
</gene>
<proteinExistence type="predicted"/>
<dbReference type="EMBL" id="CP137624">
    <property type="protein sequence ID" value="WPK11668.1"/>
    <property type="molecule type" value="Genomic_DNA"/>
</dbReference>
<keyword evidence="2" id="KW-0067">ATP-binding</keyword>
<dbReference type="InterPro" id="IPR027417">
    <property type="entry name" value="P-loop_NTPase"/>
</dbReference>
<evidence type="ECO:0000256" key="1">
    <source>
        <dbReference type="ARBA" id="ARBA00022741"/>
    </source>
</evidence>
<keyword evidence="4" id="KW-1185">Reference proteome</keyword>
<evidence type="ECO:0000313" key="4">
    <source>
        <dbReference type="Proteomes" id="UP001322664"/>
    </source>
</evidence>
<dbReference type="CDD" id="cd00267">
    <property type="entry name" value="ABC_ATPase"/>
    <property type="match status" value="1"/>
</dbReference>
<sequence length="131" mass="14605">MLELATYNHVLVKNASGGQRKALSIYLAFLLNKPIILLDEPFADLDLMKKKQLASFLKKDIEQTQRIIVIISHEVAGFESLFNEIYILKEGQLADCGTLEALEEKYSNPVFKGIEGIYFEVTGKVLGGQVG</sequence>
<evidence type="ECO:0000313" key="3">
    <source>
        <dbReference type="EMBL" id="WPK11668.1"/>
    </source>
</evidence>
<dbReference type="PANTHER" id="PTHR43158">
    <property type="entry name" value="SKFA PEPTIDE EXPORT ATP-BINDING PROTEIN SKFE"/>
    <property type="match status" value="1"/>
</dbReference>
<name>A0ABZ0RTY2_9BACI</name>